<reference evidence="5" key="2">
    <citation type="journal article" date="2015" name="Genome Biol. Evol.">
        <title>Complete Genome Sequence and Transcriptomic Analysis of the Novel Pathogen Elizabethkingia anophelis in Response to Oxidative Stress.</title>
        <authorList>
            <person name="Li Y."/>
            <person name="Liu Y."/>
            <person name="Chew S.C."/>
            <person name="Tay M."/>
            <person name="Salido M.M."/>
            <person name="Teo J."/>
            <person name="Lauro F.M."/>
            <person name="Givskov M."/>
            <person name="Yang L."/>
        </authorList>
    </citation>
    <scope>NUCLEOTIDE SEQUENCE</scope>
    <source>
        <strain evidence="5">NUHP1</strain>
    </source>
</reference>
<dbReference type="STRING" id="1338011.BD94_2413"/>
<evidence type="ECO:0000256" key="1">
    <source>
        <dbReference type="ARBA" id="ARBA00023015"/>
    </source>
</evidence>
<evidence type="ECO:0000256" key="3">
    <source>
        <dbReference type="ARBA" id="ARBA00023163"/>
    </source>
</evidence>
<accession>A0A077EI37</accession>
<dbReference type="Proteomes" id="UP000028933">
    <property type="component" value="Chromosome"/>
</dbReference>
<dbReference type="GO" id="GO:0006355">
    <property type="term" value="P:regulation of DNA-templated transcription"/>
    <property type="evidence" value="ECO:0007669"/>
    <property type="project" value="InterPro"/>
</dbReference>
<dbReference type="PROSITE" id="PS50043">
    <property type="entry name" value="HTH_LUXR_2"/>
    <property type="match status" value="1"/>
</dbReference>
<dbReference type="EMBL" id="CP007547">
    <property type="protein sequence ID" value="AIL46188.1"/>
    <property type="molecule type" value="Genomic_DNA"/>
</dbReference>
<dbReference type="PANTHER" id="PTHR44688">
    <property type="entry name" value="DNA-BINDING TRANSCRIPTIONAL ACTIVATOR DEVR_DOSR"/>
    <property type="match status" value="1"/>
</dbReference>
<reference evidence="5" key="1">
    <citation type="journal article" date="2013" name="Lancet">
        <title>First case of E anophelis outbreak in an intensive-care unit.</title>
        <authorList>
            <person name="Teo J."/>
            <person name="Tan S.Y."/>
            <person name="Tay M."/>
            <person name="Ding Y."/>
            <person name="Kjelleberg S."/>
            <person name="Givskov M."/>
            <person name="Lin R.T."/>
            <person name="Yang L."/>
        </authorList>
    </citation>
    <scope>NUCLEOTIDE SEQUENCE [LARGE SCALE GENOMIC DNA]</scope>
    <source>
        <strain evidence="5">NUHP1</strain>
    </source>
</reference>
<evidence type="ECO:0000259" key="4">
    <source>
        <dbReference type="PROSITE" id="PS50043"/>
    </source>
</evidence>
<evidence type="ECO:0000256" key="2">
    <source>
        <dbReference type="ARBA" id="ARBA00023125"/>
    </source>
</evidence>
<dbReference type="SUPFAM" id="SSF46894">
    <property type="entry name" value="C-terminal effector domain of the bipartite response regulators"/>
    <property type="match status" value="1"/>
</dbReference>
<dbReference type="InterPro" id="IPR000792">
    <property type="entry name" value="Tscrpt_reg_LuxR_C"/>
</dbReference>
<dbReference type="CDD" id="cd06170">
    <property type="entry name" value="LuxR_C_like"/>
    <property type="match status" value="1"/>
</dbReference>
<dbReference type="Gene3D" id="1.10.10.10">
    <property type="entry name" value="Winged helix-like DNA-binding domain superfamily/Winged helix DNA-binding domain"/>
    <property type="match status" value="1"/>
</dbReference>
<dbReference type="Gene3D" id="3.30.450.20">
    <property type="entry name" value="PAS domain"/>
    <property type="match status" value="1"/>
</dbReference>
<sequence length="254" mass="28833">MEDNISTTLNEQLLQQNFGNENNPEAQLLAGQEIAKAYTQTENAVAVLSDLVSDKSYIYYGNMAATLGLAKENSEISSIWEKDVLERIHPDDLTEKYRMELYFFHFLKGVAQNERKDYHVSSAVRMKTSQGNYLSVWHRIFYINSTPNGSIGLVLCLYSFSSHPGQNSYEGIIVNTTTGEVVKTNKPELDNILSEREKEILTFIKNGKLSKEIAAELSISLHTVNRHRQNILEKLHVNNSFEACYKAECLGWIS</sequence>
<feature type="domain" description="HTH luxR-type" evidence="4">
    <location>
        <begin position="186"/>
        <end position="251"/>
    </location>
</feature>
<dbReference type="AlphaFoldDB" id="A0A077EI37"/>
<dbReference type="SMART" id="SM00421">
    <property type="entry name" value="HTH_LUXR"/>
    <property type="match status" value="1"/>
</dbReference>
<organism evidence="5 6">
    <name type="scientific">Elizabethkingia anophelis NUHP1</name>
    <dbReference type="NCBI Taxonomy" id="1338011"/>
    <lineage>
        <taxon>Bacteria</taxon>
        <taxon>Pseudomonadati</taxon>
        <taxon>Bacteroidota</taxon>
        <taxon>Flavobacteriia</taxon>
        <taxon>Flavobacteriales</taxon>
        <taxon>Weeksellaceae</taxon>
        <taxon>Elizabethkingia</taxon>
    </lineage>
</organism>
<dbReference type="RefSeq" id="WP_024564080.1">
    <property type="nucleotide sequence ID" value="NZ_CP007547.1"/>
</dbReference>
<name>A0A077EI37_9FLAO</name>
<dbReference type="PROSITE" id="PS00622">
    <property type="entry name" value="HTH_LUXR_1"/>
    <property type="match status" value="1"/>
</dbReference>
<dbReference type="eggNOG" id="COG2197">
    <property type="taxonomic scope" value="Bacteria"/>
</dbReference>
<proteinExistence type="predicted"/>
<keyword evidence="2" id="KW-0238">DNA-binding</keyword>
<dbReference type="PANTHER" id="PTHR44688:SF16">
    <property type="entry name" value="DNA-BINDING TRANSCRIPTIONAL ACTIVATOR DEVR_DOSR"/>
    <property type="match status" value="1"/>
</dbReference>
<dbReference type="HOGENOM" id="CLU_090315_0_0_10"/>
<gene>
    <name evidence="5" type="ORF">BD94_2413</name>
</gene>
<keyword evidence="3" id="KW-0804">Transcription</keyword>
<dbReference type="KEGG" id="eao:BD94_2413"/>
<keyword evidence="1" id="KW-0805">Transcription regulation</keyword>
<evidence type="ECO:0000313" key="5">
    <source>
        <dbReference type="EMBL" id="AIL46188.1"/>
    </source>
</evidence>
<evidence type="ECO:0000313" key="6">
    <source>
        <dbReference type="Proteomes" id="UP000028933"/>
    </source>
</evidence>
<dbReference type="Pfam" id="PF00196">
    <property type="entry name" value="GerE"/>
    <property type="match status" value="1"/>
</dbReference>
<dbReference type="PRINTS" id="PR00038">
    <property type="entry name" value="HTHLUXR"/>
</dbReference>
<protein>
    <submittedName>
        <fullName evidence="5">Transcriptional regulator</fullName>
    </submittedName>
</protein>
<dbReference type="InterPro" id="IPR036388">
    <property type="entry name" value="WH-like_DNA-bd_sf"/>
</dbReference>
<dbReference type="GO" id="GO:0003677">
    <property type="term" value="F:DNA binding"/>
    <property type="evidence" value="ECO:0007669"/>
    <property type="project" value="UniProtKB-KW"/>
</dbReference>
<dbReference type="InterPro" id="IPR016032">
    <property type="entry name" value="Sig_transdc_resp-reg_C-effctor"/>
</dbReference>